<dbReference type="PANTHER" id="PTHR47178">
    <property type="entry name" value="MONOOXYGENASE, FAD-BINDING"/>
    <property type="match status" value="1"/>
</dbReference>
<dbReference type="InterPro" id="IPR002938">
    <property type="entry name" value="FAD-bd"/>
</dbReference>
<dbReference type="SUPFAM" id="SSF51905">
    <property type="entry name" value="FAD/NAD(P)-binding domain"/>
    <property type="match status" value="1"/>
</dbReference>
<evidence type="ECO:0000313" key="10">
    <source>
        <dbReference type="Proteomes" id="UP001590950"/>
    </source>
</evidence>
<dbReference type="Gene3D" id="3.50.50.60">
    <property type="entry name" value="FAD/NAD(P)-binding domain"/>
    <property type="match status" value="1"/>
</dbReference>
<evidence type="ECO:0000256" key="2">
    <source>
        <dbReference type="ARBA" id="ARBA00005179"/>
    </source>
</evidence>
<dbReference type="PRINTS" id="PR00420">
    <property type="entry name" value="RNGMNOXGNASE"/>
</dbReference>
<accession>A0ABR3ZXE1</accession>
<evidence type="ECO:0000256" key="1">
    <source>
        <dbReference type="ARBA" id="ARBA00001974"/>
    </source>
</evidence>
<comment type="pathway">
    <text evidence="2">Secondary metabolite biosynthesis.</text>
</comment>
<gene>
    <name evidence="9" type="ORF">N7G274_009910</name>
</gene>
<organism evidence="9 10">
    <name type="scientific">Stereocaulon virgatum</name>
    <dbReference type="NCBI Taxonomy" id="373712"/>
    <lineage>
        <taxon>Eukaryota</taxon>
        <taxon>Fungi</taxon>
        <taxon>Dikarya</taxon>
        <taxon>Ascomycota</taxon>
        <taxon>Pezizomycotina</taxon>
        <taxon>Lecanoromycetes</taxon>
        <taxon>OSLEUM clade</taxon>
        <taxon>Lecanoromycetidae</taxon>
        <taxon>Lecanorales</taxon>
        <taxon>Lecanorineae</taxon>
        <taxon>Stereocaulaceae</taxon>
        <taxon>Stereocaulon</taxon>
    </lineage>
</organism>
<evidence type="ECO:0000256" key="6">
    <source>
        <dbReference type="ARBA" id="ARBA00023002"/>
    </source>
</evidence>
<protein>
    <recommendedName>
        <fullName evidence="8">FAD-binding domain-containing protein</fullName>
    </recommendedName>
</protein>
<name>A0ABR3ZXE1_9LECA</name>
<evidence type="ECO:0000259" key="8">
    <source>
        <dbReference type="Pfam" id="PF01494"/>
    </source>
</evidence>
<keyword evidence="4" id="KW-0285">Flavoprotein</keyword>
<feature type="domain" description="FAD-binding" evidence="8">
    <location>
        <begin position="6"/>
        <end position="156"/>
    </location>
</feature>
<evidence type="ECO:0000313" key="9">
    <source>
        <dbReference type="EMBL" id="KAL2037425.1"/>
    </source>
</evidence>
<evidence type="ECO:0000256" key="4">
    <source>
        <dbReference type="ARBA" id="ARBA00022630"/>
    </source>
</evidence>
<sequence>MSSPPITIVGAGLAGLTLGRCLKARGVSTQLLERASSTLIYNYGITLHQWTYQPLLNVLNMDESLFRSKVAVDASQGGTGALSRPLEGSVSSGAFRCHRGRLEAMLREGLDIKWEHPVESVEASSQNIKTSVQNGDSINSDTIVGSDGVHSQVRKSSASWIEPKVLPYVVFHGTRKMAVDEYQYVLAPYMKGCAVIQSRHEDAMLEIAINDYDETGIHIGYTYSRPAHQNDSLHKPDRPISGASDIPEDFYVELGGLKALEEPFAQIFSASKVRHDRISHWLMRSSLPKEDDIKNLTARGVLLIGDAIHAMPILGGEGGNMAIRDGINLAEHLAEHGFSCIRYFYEGRYPIWRQAVENSEKTLSDMHTPVKPLL</sequence>
<dbReference type="InterPro" id="IPR036188">
    <property type="entry name" value="FAD/NAD-bd_sf"/>
</dbReference>
<evidence type="ECO:0000256" key="7">
    <source>
        <dbReference type="ARBA" id="ARBA00023033"/>
    </source>
</evidence>
<proteinExistence type="inferred from homology"/>
<evidence type="ECO:0000256" key="5">
    <source>
        <dbReference type="ARBA" id="ARBA00022827"/>
    </source>
</evidence>
<dbReference type="Pfam" id="PF01494">
    <property type="entry name" value="FAD_binding_3"/>
    <property type="match status" value="2"/>
</dbReference>
<feature type="domain" description="FAD-binding" evidence="8">
    <location>
        <begin position="274"/>
        <end position="336"/>
    </location>
</feature>
<keyword evidence="6" id="KW-0560">Oxidoreductase</keyword>
<keyword evidence="10" id="KW-1185">Reference proteome</keyword>
<comment type="caution">
    <text evidence="9">The sequence shown here is derived from an EMBL/GenBank/DDBJ whole genome shotgun (WGS) entry which is preliminary data.</text>
</comment>
<comment type="similarity">
    <text evidence="3">Belongs to the paxM FAD-dependent monooxygenase family.</text>
</comment>
<keyword evidence="5" id="KW-0274">FAD</keyword>
<dbReference type="PANTHER" id="PTHR47178:SF4">
    <property type="entry name" value="FAD-DEPENDENT MONOOXYGENASE APTC"/>
    <property type="match status" value="1"/>
</dbReference>
<dbReference type="EMBL" id="JBEFKJ010000041">
    <property type="protein sequence ID" value="KAL2037425.1"/>
    <property type="molecule type" value="Genomic_DNA"/>
</dbReference>
<keyword evidence="7" id="KW-0503">Monooxygenase</keyword>
<reference evidence="9 10" key="1">
    <citation type="submission" date="2024-09" db="EMBL/GenBank/DDBJ databases">
        <title>Rethinking Asexuality: The Enigmatic Case of Functional Sexual Genes in Lepraria (Stereocaulaceae).</title>
        <authorList>
            <person name="Doellman M."/>
            <person name="Sun Y."/>
            <person name="Barcenas-Pena A."/>
            <person name="Lumbsch H.T."/>
            <person name="Grewe F."/>
        </authorList>
    </citation>
    <scope>NUCLEOTIDE SEQUENCE [LARGE SCALE GENOMIC DNA]</scope>
    <source>
        <strain evidence="9 10">Mercado 3170</strain>
    </source>
</reference>
<comment type="cofactor">
    <cofactor evidence="1">
        <name>FAD</name>
        <dbReference type="ChEBI" id="CHEBI:57692"/>
    </cofactor>
</comment>
<dbReference type="Proteomes" id="UP001590950">
    <property type="component" value="Unassembled WGS sequence"/>
</dbReference>
<evidence type="ECO:0000256" key="3">
    <source>
        <dbReference type="ARBA" id="ARBA00007992"/>
    </source>
</evidence>